<dbReference type="EMBL" id="FOEP01000003">
    <property type="protein sequence ID" value="SEP94793.1"/>
    <property type="molecule type" value="Genomic_DNA"/>
</dbReference>
<evidence type="ECO:0000256" key="3">
    <source>
        <dbReference type="ARBA" id="ARBA00022630"/>
    </source>
</evidence>
<name>A0A1H9C1V1_9RHOB</name>
<accession>A0A1H9C1V1</accession>
<evidence type="ECO:0000256" key="4">
    <source>
        <dbReference type="ARBA" id="ARBA00022827"/>
    </source>
</evidence>
<keyword evidence="4" id="KW-0274">FAD</keyword>
<dbReference type="AlphaFoldDB" id="A0A1H9C1V1"/>
<dbReference type="InterPro" id="IPR003953">
    <property type="entry name" value="FAD-dep_OxRdtase_2_FAD-bd"/>
</dbReference>
<dbReference type="Proteomes" id="UP000198634">
    <property type="component" value="Unassembled WGS sequence"/>
</dbReference>
<dbReference type="InterPro" id="IPR007867">
    <property type="entry name" value="GMC_OxRtase_C"/>
</dbReference>
<dbReference type="RefSeq" id="WP_090268811.1">
    <property type="nucleotide sequence ID" value="NZ_FOEP01000003.1"/>
</dbReference>
<organism evidence="9 10">
    <name type="scientific">Thalassovita taeanensis</name>
    <dbReference type="NCBI Taxonomy" id="657014"/>
    <lineage>
        <taxon>Bacteria</taxon>
        <taxon>Pseudomonadati</taxon>
        <taxon>Pseudomonadota</taxon>
        <taxon>Alphaproteobacteria</taxon>
        <taxon>Rhodobacterales</taxon>
        <taxon>Roseobacteraceae</taxon>
        <taxon>Thalassovita</taxon>
    </lineage>
</organism>
<dbReference type="OrthoDB" id="9798604at2"/>
<evidence type="ECO:0000313" key="10">
    <source>
        <dbReference type="Proteomes" id="UP000198634"/>
    </source>
</evidence>
<dbReference type="Pfam" id="PF00890">
    <property type="entry name" value="FAD_binding_2"/>
    <property type="match status" value="1"/>
</dbReference>
<keyword evidence="5" id="KW-0560">Oxidoreductase</keyword>
<comment type="similarity">
    <text evidence="2">Belongs to the GMC oxidoreductase family.</text>
</comment>
<dbReference type="GO" id="GO:0016614">
    <property type="term" value="F:oxidoreductase activity, acting on CH-OH group of donors"/>
    <property type="evidence" value="ECO:0007669"/>
    <property type="project" value="InterPro"/>
</dbReference>
<evidence type="ECO:0000259" key="7">
    <source>
        <dbReference type="Pfam" id="PF00890"/>
    </source>
</evidence>
<sequence>MADDLIARHWDVIVIGTGIGGGTAGRRLAERGLSVLFVEKGSAGHRAEQTALNLEMVDPVARQIRGFWPSQMKAQVNGRETTFFAPLGSAVGGSSVFYAATLERPERHDLDDCAARPHPTGGWPVSYDNFRPYFEQAEQMYHICGEVDPLSDEASANLRTPPPLSAGDVSMKERLAARGLHPYRLHSAVRYVEGCRECFGAKCPRDCKMDGRSAGVDPALATGKAALLDRCEVRALRGRSGRVTHIEAMRNGKPITLRGTCVVLAAGALSSPRVLLASKAKHWPDGCGNDSGLVGRNLMFHMNEMIAVWPTKAAPSGPSKSLGFRDLYYVAGQRFGMVQAMGIDVSYGEIVHYLKLLIARSPLRRIKPLQELVRIPAIVAARLFGSAKVFVGLMEDLPYAGNRVVLSEGYTDTIRIEYQFSAEVLARRRVFRRLIRRAFAGHRRMFLGFQPELNFGHPCGTLRFGHDPAQSVLTPDCRAHEVENLYVTDASIFPTSFGVNPSLMIAANALRVADLIADEAERRRDGTV</sequence>
<dbReference type="InterPro" id="IPR051473">
    <property type="entry name" value="P2Ox-like"/>
</dbReference>
<feature type="domain" description="Glucose-methanol-choline oxidoreductase N-terminal" evidence="6">
    <location>
        <begin position="46"/>
        <end position="302"/>
    </location>
</feature>
<dbReference type="Pfam" id="PF05199">
    <property type="entry name" value="GMC_oxred_C"/>
    <property type="match status" value="1"/>
</dbReference>
<dbReference type="Gene3D" id="3.50.50.60">
    <property type="entry name" value="FAD/NAD(P)-binding domain"/>
    <property type="match status" value="2"/>
</dbReference>
<comment type="cofactor">
    <cofactor evidence="1">
        <name>FAD</name>
        <dbReference type="ChEBI" id="CHEBI:57692"/>
    </cofactor>
</comment>
<evidence type="ECO:0000256" key="2">
    <source>
        <dbReference type="ARBA" id="ARBA00010790"/>
    </source>
</evidence>
<dbReference type="SUPFAM" id="SSF51905">
    <property type="entry name" value="FAD/NAD(P)-binding domain"/>
    <property type="match status" value="1"/>
</dbReference>
<evidence type="ECO:0000259" key="6">
    <source>
        <dbReference type="Pfam" id="PF00732"/>
    </source>
</evidence>
<evidence type="ECO:0000259" key="8">
    <source>
        <dbReference type="Pfam" id="PF05199"/>
    </source>
</evidence>
<evidence type="ECO:0000256" key="1">
    <source>
        <dbReference type="ARBA" id="ARBA00001974"/>
    </source>
</evidence>
<keyword evidence="3" id="KW-0285">Flavoprotein</keyword>
<dbReference type="InterPro" id="IPR036188">
    <property type="entry name" value="FAD/NAD-bd_sf"/>
</dbReference>
<dbReference type="PANTHER" id="PTHR42784:SF1">
    <property type="entry name" value="PYRANOSE 2-OXIDASE"/>
    <property type="match status" value="1"/>
</dbReference>
<dbReference type="PANTHER" id="PTHR42784">
    <property type="entry name" value="PYRANOSE 2-OXIDASE"/>
    <property type="match status" value="1"/>
</dbReference>
<feature type="domain" description="Glucose-methanol-choline oxidoreductase C-terminal" evidence="8">
    <location>
        <begin position="454"/>
        <end position="509"/>
    </location>
</feature>
<evidence type="ECO:0000256" key="5">
    <source>
        <dbReference type="ARBA" id="ARBA00023002"/>
    </source>
</evidence>
<dbReference type="Pfam" id="PF00732">
    <property type="entry name" value="GMC_oxred_N"/>
    <property type="match status" value="1"/>
</dbReference>
<gene>
    <name evidence="9" type="ORF">SAMN04488092_10382</name>
</gene>
<proteinExistence type="inferred from homology"/>
<dbReference type="STRING" id="657014.SAMN04488092_10382"/>
<dbReference type="InterPro" id="IPR000172">
    <property type="entry name" value="GMC_OxRdtase_N"/>
</dbReference>
<feature type="domain" description="FAD-dependent oxidoreductase 2 FAD-binding" evidence="7">
    <location>
        <begin position="11"/>
        <end position="43"/>
    </location>
</feature>
<evidence type="ECO:0000313" key="9">
    <source>
        <dbReference type="EMBL" id="SEP94793.1"/>
    </source>
</evidence>
<protein>
    <submittedName>
        <fullName evidence="9">Choline dehydrogenase</fullName>
    </submittedName>
</protein>
<keyword evidence="10" id="KW-1185">Reference proteome</keyword>
<reference evidence="9 10" key="1">
    <citation type="submission" date="2016-10" db="EMBL/GenBank/DDBJ databases">
        <authorList>
            <person name="de Groot N.N."/>
        </authorList>
    </citation>
    <scope>NUCLEOTIDE SEQUENCE [LARGE SCALE GENOMIC DNA]</scope>
    <source>
        <strain evidence="9 10">DSM 22007</strain>
    </source>
</reference>
<dbReference type="GO" id="GO:0050660">
    <property type="term" value="F:flavin adenine dinucleotide binding"/>
    <property type="evidence" value="ECO:0007669"/>
    <property type="project" value="InterPro"/>
</dbReference>